<name>A0A5J5EIU3_9PEZI</name>
<keyword evidence="3" id="KW-1185">Reference proteome</keyword>
<dbReference type="AlphaFoldDB" id="A0A5J5EIU3"/>
<comment type="caution">
    <text evidence="2">The sequence shown here is derived from an EMBL/GenBank/DDBJ whole genome shotgun (WGS) entry which is preliminary data.</text>
</comment>
<feature type="compositionally biased region" description="Polar residues" evidence="1">
    <location>
        <begin position="25"/>
        <end position="40"/>
    </location>
</feature>
<reference evidence="2 3" key="1">
    <citation type="submission" date="2019-09" db="EMBL/GenBank/DDBJ databases">
        <title>Draft genome of the ectomycorrhizal ascomycete Sphaerosporella brunnea.</title>
        <authorList>
            <consortium name="DOE Joint Genome Institute"/>
            <person name="Benucci G.M."/>
            <person name="Marozzi G."/>
            <person name="Antonielli L."/>
            <person name="Sanchez S."/>
            <person name="Marco P."/>
            <person name="Wang X."/>
            <person name="Falini L.B."/>
            <person name="Barry K."/>
            <person name="Haridas S."/>
            <person name="Lipzen A."/>
            <person name="Labutti K."/>
            <person name="Grigoriev I.V."/>
            <person name="Murat C."/>
            <person name="Martin F."/>
            <person name="Albertini E."/>
            <person name="Donnini D."/>
            <person name="Bonito G."/>
        </authorList>
    </citation>
    <scope>NUCLEOTIDE SEQUENCE [LARGE SCALE GENOMIC DNA]</scope>
    <source>
        <strain evidence="2 3">Sb_GMNB300</strain>
    </source>
</reference>
<organism evidence="2 3">
    <name type="scientific">Sphaerosporella brunnea</name>
    <dbReference type="NCBI Taxonomy" id="1250544"/>
    <lineage>
        <taxon>Eukaryota</taxon>
        <taxon>Fungi</taxon>
        <taxon>Dikarya</taxon>
        <taxon>Ascomycota</taxon>
        <taxon>Pezizomycotina</taxon>
        <taxon>Pezizomycetes</taxon>
        <taxon>Pezizales</taxon>
        <taxon>Pyronemataceae</taxon>
        <taxon>Sphaerosporella</taxon>
    </lineage>
</organism>
<evidence type="ECO:0000313" key="2">
    <source>
        <dbReference type="EMBL" id="KAA8895101.1"/>
    </source>
</evidence>
<dbReference type="Proteomes" id="UP000326924">
    <property type="component" value="Unassembled WGS sequence"/>
</dbReference>
<evidence type="ECO:0000256" key="1">
    <source>
        <dbReference type="SAM" id="MobiDB-lite"/>
    </source>
</evidence>
<gene>
    <name evidence="2" type="ORF">FN846DRAFT_894471</name>
</gene>
<feature type="region of interest" description="Disordered" evidence="1">
    <location>
        <begin position="9"/>
        <end position="40"/>
    </location>
</feature>
<dbReference type="EMBL" id="VXIS01000288">
    <property type="protein sequence ID" value="KAA8895101.1"/>
    <property type="molecule type" value="Genomic_DNA"/>
</dbReference>
<accession>A0A5J5EIU3</accession>
<dbReference type="InParanoid" id="A0A5J5EIU3"/>
<sequence length="381" mass="41974">MRACYDFTLKNSQPPTVTRDGGPRNPNSNSPYVRPRSASQMMLSSRRMTLPIRPMRTNPWDDVDDHTRDENQLVGNADVVQADDFNSSSAEPQLVDEEVVQDDVDHTPDENELVGNGDVVQADDFNRSSAESNSWMRRLSTKLLASTICPHSSRGFGPVGMDRSQRWVPQSRTPGSRDVIYGRNEDGEPAGAAGRNASSRDVSPRPVQKRKGLTRKIQEPLEGAQISITSIEGDAAPRTHPKDKARREKLTPRFLDFVARWSKTAKTPANESSSPAVVAYSMDGLLLLDMPGGEESGARPAETRMINTTNMEVLATLDAFHCGKVSRSFSRSPAVKFVLDTLKRPGVRVLVATVVRDTDVGNPKAIGPLQDRFLRQPAKRA</sequence>
<protein>
    <submittedName>
        <fullName evidence="2">Uncharacterized protein</fullName>
    </submittedName>
</protein>
<feature type="compositionally biased region" description="Basic and acidic residues" evidence="1">
    <location>
        <begin position="235"/>
        <end position="247"/>
    </location>
</feature>
<evidence type="ECO:0000313" key="3">
    <source>
        <dbReference type="Proteomes" id="UP000326924"/>
    </source>
</evidence>
<feature type="region of interest" description="Disordered" evidence="1">
    <location>
        <begin position="154"/>
        <end position="247"/>
    </location>
</feature>
<proteinExistence type="predicted"/>